<feature type="domain" description="Maltose/galactoside acetyltransferase" evidence="5">
    <location>
        <begin position="10"/>
        <end position="54"/>
    </location>
</feature>
<comment type="caution">
    <text evidence="6">The sequence shown here is derived from an EMBL/GenBank/DDBJ whole genome shotgun (WGS) entry which is preliminary data.</text>
</comment>
<dbReference type="SUPFAM" id="SSF51161">
    <property type="entry name" value="Trimeric LpxA-like enzymes"/>
    <property type="match status" value="1"/>
</dbReference>
<protein>
    <submittedName>
        <fullName evidence="6">Sugar O-acetyltransferase</fullName>
    </submittedName>
</protein>
<accession>A0A2K3YPR4</accession>
<evidence type="ECO:0000313" key="7">
    <source>
        <dbReference type="Proteomes" id="UP000242752"/>
    </source>
</evidence>
<dbReference type="InterPro" id="IPR001451">
    <property type="entry name" value="Hexapep"/>
</dbReference>
<dbReference type="Proteomes" id="UP000242752">
    <property type="component" value="Unassembled WGS sequence"/>
</dbReference>
<reference evidence="6 7" key="1">
    <citation type="submission" date="2017-08" db="EMBL/GenBank/DDBJ databases">
        <title>Draft genome sequences of 64 type strains of genus Staph aureus.</title>
        <authorList>
            <person name="Cole K."/>
            <person name="Golubchik T."/>
            <person name="Russell J."/>
            <person name="Foster D."/>
            <person name="Llewelyn M."/>
            <person name="Wilson D."/>
            <person name="Crook D."/>
            <person name="Paul J."/>
        </authorList>
    </citation>
    <scope>NUCLEOTIDE SEQUENCE [LARGE SCALE GENOMIC DNA]</scope>
    <source>
        <strain evidence="6 7">DSM 21968</strain>
    </source>
</reference>
<evidence type="ECO:0000259" key="5">
    <source>
        <dbReference type="Pfam" id="PF12464"/>
    </source>
</evidence>
<dbReference type="InterPro" id="IPR011004">
    <property type="entry name" value="Trimer_LpxA-like_sf"/>
</dbReference>
<dbReference type="AlphaFoldDB" id="A0A2K3YPR4"/>
<keyword evidence="4" id="KW-0012">Acyltransferase</keyword>
<keyword evidence="3" id="KW-0677">Repeat</keyword>
<dbReference type="GO" id="GO:0008374">
    <property type="term" value="F:O-acyltransferase activity"/>
    <property type="evidence" value="ECO:0007669"/>
    <property type="project" value="TreeGrafter"/>
</dbReference>
<dbReference type="Pfam" id="PF14602">
    <property type="entry name" value="Hexapep_2"/>
    <property type="match status" value="1"/>
</dbReference>
<keyword evidence="2 6" id="KW-0808">Transferase</keyword>
<dbReference type="InterPro" id="IPR051159">
    <property type="entry name" value="Hexapeptide_acetyltransf"/>
</dbReference>
<sequence length="181" mass="19783">MTNAFNLPNGFYYFPQDDELTAARRQAHSWRTQINNAESLDERHAIVKEVFARTTDSFYIEPTIYFDYGTNISIGDNFYVNANSTWLDAATITVGDNVKIGPNVQLITINHPLNPDERRTGIEYAAPIAIEDDVWIGAGVIILPGITIGQGATIAAGSVVTKDVPAHTVVGGNPAKILKHL</sequence>
<evidence type="ECO:0000256" key="2">
    <source>
        <dbReference type="ARBA" id="ARBA00022679"/>
    </source>
</evidence>
<dbReference type="InterPro" id="IPR024688">
    <property type="entry name" value="Mac_dom"/>
</dbReference>
<evidence type="ECO:0000256" key="1">
    <source>
        <dbReference type="ARBA" id="ARBA00007274"/>
    </source>
</evidence>
<dbReference type="GO" id="GO:0016407">
    <property type="term" value="F:acetyltransferase activity"/>
    <property type="evidence" value="ECO:0007669"/>
    <property type="project" value="InterPro"/>
</dbReference>
<organism evidence="6 7">
    <name type="scientific">Staphylococcus rostri</name>
    <dbReference type="NCBI Taxonomy" id="522262"/>
    <lineage>
        <taxon>Bacteria</taxon>
        <taxon>Bacillati</taxon>
        <taxon>Bacillota</taxon>
        <taxon>Bacilli</taxon>
        <taxon>Bacillales</taxon>
        <taxon>Staphylococcaceae</taxon>
        <taxon>Staphylococcus</taxon>
    </lineage>
</organism>
<dbReference type="PANTHER" id="PTHR23416:SF23">
    <property type="entry name" value="ACETYLTRANSFERASE C18B11.09C-RELATED"/>
    <property type="match status" value="1"/>
</dbReference>
<dbReference type="InterPro" id="IPR018357">
    <property type="entry name" value="Hexapep_transf_CS"/>
</dbReference>
<evidence type="ECO:0000313" key="6">
    <source>
        <dbReference type="EMBL" id="PNZ27571.1"/>
    </source>
</evidence>
<dbReference type="Pfam" id="PF00132">
    <property type="entry name" value="Hexapep"/>
    <property type="match status" value="1"/>
</dbReference>
<evidence type="ECO:0000256" key="3">
    <source>
        <dbReference type="ARBA" id="ARBA00022737"/>
    </source>
</evidence>
<dbReference type="Gene3D" id="2.160.10.10">
    <property type="entry name" value="Hexapeptide repeat proteins"/>
    <property type="match status" value="1"/>
</dbReference>
<name>A0A2K3YPR4_9STAP</name>
<dbReference type="CDD" id="cd03357">
    <property type="entry name" value="LbH_MAT_GAT"/>
    <property type="match status" value="1"/>
</dbReference>
<dbReference type="EMBL" id="PPRF01000036">
    <property type="protein sequence ID" value="PNZ27571.1"/>
    <property type="molecule type" value="Genomic_DNA"/>
</dbReference>
<proteinExistence type="inferred from homology"/>
<keyword evidence="7" id="KW-1185">Reference proteome</keyword>
<dbReference type="Pfam" id="PF12464">
    <property type="entry name" value="Mac"/>
    <property type="match status" value="1"/>
</dbReference>
<dbReference type="RefSeq" id="WP_103358136.1">
    <property type="nucleotide sequence ID" value="NZ_CP113107.1"/>
</dbReference>
<evidence type="ECO:0000256" key="4">
    <source>
        <dbReference type="ARBA" id="ARBA00023315"/>
    </source>
</evidence>
<comment type="similarity">
    <text evidence="1">Belongs to the transferase hexapeptide repeat family.</text>
</comment>
<dbReference type="PANTHER" id="PTHR23416">
    <property type="entry name" value="SIALIC ACID SYNTHASE-RELATED"/>
    <property type="match status" value="1"/>
</dbReference>
<dbReference type="FunFam" id="2.160.10.10:FF:000025">
    <property type="entry name" value="Hexapeptide-repeat containing-acetyltransferase"/>
    <property type="match status" value="1"/>
</dbReference>
<dbReference type="OrthoDB" id="9782926at2"/>
<dbReference type="PROSITE" id="PS00101">
    <property type="entry name" value="HEXAPEP_TRANSFERASES"/>
    <property type="match status" value="1"/>
</dbReference>
<gene>
    <name evidence="6" type="ORF">CD122_06250</name>
</gene>